<protein>
    <recommendedName>
        <fullName evidence="2">Peptidase S9 prolyl oligopeptidase catalytic domain-containing protein</fullName>
    </recommendedName>
</protein>
<dbReference type="AlphaFoldDB" id="X0TRC8"/>
<accession>X0TRC8</accession>
<dbReference type="EMBL" id="BARS01011424">
    <property type="protein sequence ID" value="GAF89766.1"/>
    <property type="molecule type" value="Genomic_DNA"/>
</dbReference>
<gene>
    <name evidence="1" type="ORF">S01H1_20784</name>
</gene>
<evidence type="ECO:0000313" key="1">
    <source>
        <dbReference type="EMBL" id="GAF89766.1"/>
    </source>
</evidence>
<dbReference type="InterPro" id="IPR029058">
    <property type="entry name" value="AB_hydrolase_fold"/>
</dbReference>
<dbReference type="Gene3D" id="3.40.50.1820">
    <property type="entry name" value="alpha/beta hydrolase"/>
    <property type="match status" value="1"/>
</dbReference>
<comment type="caution">
    <text evidence="1">The sequence shown here is derived from an EMBL/GenBank/DDBJ whole genome shotgun (WGS) entry which is preliminary data.</text>
</comment>
<feature type="non-terminal residue" evidence="1">
    <location>
        <position position="1"/>
    </location>
</feature>
<organism evidence="1">
    <name type="scientific">marine sediment metagenome</name>
    <dbReference type="NCBI Taxonomy" id="412755"/>
    <lineage>
        <taxon>unclassified sequences</taxon>
        <taxon>metagenomes</taxon>
        <taxon>ecological metagenomes</taxon>
    </lineage>
</organism>
<proteinExistence type="predicted"/>
<evidence type="ECO:0008006" key="2">
    <source>
        <dbReference type="Google" id="ProtNLM"/>
    </source>
</evidence>
<sequence length="122" mass="13713">ITFFTTALDERVKACVISGYFCTFRDSVLAMSHCQCNYIHGLSRFGEMSDIVGLIAPRPMLVEAGSLDPIFPIKSVKESVQKAKKVYKVFGAEAQVETDYFEGKHQISGKRAYDFLMEKLCN</sequence>
<name>X0TRC8_9ZZZZ</name>
<reference evidence="1" key="1">
    <citation type="journal article" date="2014" name="Front. Microbiol.">
        <title>High frequency of phylogenetically diverse reductive dehalogenase-homologous genes in deep subseafloor sedimentary metagenomes.</title>
        <authorList>
            <person name="Kawai M."/>
            <person name="Futagami T."/>
            <person name="Toyoda A."/>
            <person name="Takaki Y."/>
            <person name="Nishi S."/>
            <person name="Hori S."/>
            <person name="Arai W."/>
            <person name="Tsubouchi T."/>
            <person name="Morono Y."/>
            <person name="Uchiyama I."/>
            <person name="Ito T."/>
            <person name="Fujiyama A."/>
            <person name="Inagaki F."/>
            <person name="Takami H."/>
        </authorList>
    </citation>
    <scope>NUCLEOTIDE SEQUENCE</scope>
    <source>
        <strain evidence="1">Expedition CK06-06</strain>
    </source>
</reference>